<evidence type="ECO:0000256" key="12">
    <source>
        <dbReference type="PROSITE-ProRule" id="PRU01207"/>
    </source>
</evidence>
<dbReference type="GO" id="GO:0031267">
    <property type="term" value="F:small GTPase binding"/>
    <property type="evidence" value="ECO:0007669"/>
    <property type="project" value="InterPro"/>
</dbReference>
<reference evidence="18" key="1">
    <citation type="journal article" date="2004" name="Nature">
        <title>Genome duplication in the teleost fish Tetraodon nigroviridis reveals the early vertebrate proto-karyotype.</title>
        <authorList>
            <person name="Jaillon O."/>
            <person name="Aury J.-M."/>
            <person name="Brunet F."/>
            <person name="Petit J.-L."/>
            <person name="Stange-Thomann N."/>
            <person name="Mauceli E."/>
            <person name="Bouneau L."/>
            <person name="Fischer C."/>
            <person name="Ozouf-Costaz C."/>
            <person name="Bernot A."/>
            <person name="Nicaud S."/>
            <person name="Jaffe D."/>
            <person name="Fisher S."/>
            <person name="Lutfalla G."/>
            <person name="Dossat C."/>
            <person name="Segurens B."/>
            <person name="Dasilva C."/>
            <person name="Salanoubat M."/>
            <person name="Levy M."/>
            <person name="Boudet N."/>
            <person name="Castellano S."/>
            <person name="Anthouard V."/>
            <person name="Jubin C."/>
            <person name="Castelli V."/>
            <person name="Katinka M."/>
            <person name="Vacherie B."/>
            <person name="Biemont C."/>
            <person name="Skalli Z."/>
            <person name="Cattolico L."/>
            <person name="Poulain J."/>
            <person name="De Berardinis V."/>
            <person name="Cruaud C."/>
            <person name="Duprat S."/>
            <person name="Brottier P."/>
            <person name="Coutanceau J.-P."/>
            <person name="Gouzy J."/>
            <person name="Parra G."/>
            <person name="Lardier G."/>
            <person name="Chapple C."/>
            <person name="McKernan K.J."/>
            <person name="McEwan P."/>
            <person name="Bosak S."/>
            <person name="Kellis M."/>
            <person name="Volff J.-N."/>
            <person name="Guigo R."/>
            <person name="Zody M.C."/>
            <person name="Mesirov J."/>
            <person name="Lindblad-Toh K."/>
            <person name="Birren B."/>
            <person name="Nusbaum C."/>
            <person name="Kahn D."/>
            <person name="Robinson-Rechavi M."/>
            <person name="Laudet V."/>
            <person name="Schachter V."/>
            <person name="Quetier F."/>
            <person name="Saurin W."/>
            <person name="Scarpelli C."/>
            <person name="Wincker P."/>
            <person name="Lander E.S."/>
            <person name="Weissenbach J."/>
            <person name="Roest Crollius H."/>
        </authorList>
    </citation>
    <scope>NUCLEOTIDE SEQUENCE [LARGE SCALE GENOMIC DNA]</scope>
</reference>
<evidence type="ECO:0000256" key="6">
    <source>
        <dbReference type="ARBA" id="ARBA00022679"/>
    </source>
</evidence>
<comment type="similarity">
    <text evidence="3">Belongs to the protein kinase superfamily. AGC Ser/Thr protein kinase family. PKC subfamily.</text>
</comment>
<dbReference type="InterPro" id="IPR037313">
    <property type="entry name" value="PKN_HR1_1"/>
</dbReference>
<keyword evidence="11" id="KW-0539">Nucleus</keyword>
<evidence type="ECO:0000256" key="9">
    <source>
        <dbReference type="ARBA" id="ARBA00022777"/>
    </source>
</evidence>
<dbReference type="GO" id="GO:0004674">
    <property type="term" value="F:protein serine/threonine kinase activity"/>
    <property type="evidence" value="ECO:0007669"/>
    <property type="project" value="UniProtKB-KW"/>
</dbReference>
<dbReference type="FunFam" id="1.10.287.160:FF:000001">
    <property type="entry name" value="Putative serine/threonine-protein kinase N2"/>
    <property type="match status" value="1"/>
</dbReference>
<dbReference type="GO" id="GO:0005634">
    <property type="term" value="C:nucleus"/>
    <property type="evidence" value="ECO:0007669"/>
    <property type="project" value="UniProtKB-SubCell"/>
</dbReference>
<feature type="region of interest" description="Disordered" evidence="14">
    <location>
        <begin position="629"/>
        <end position="661"/>
    </location>
</feature>
<dbReference type="EMBL" id="CAAE01007480">
    <property type="protein sequence ID" value="CAF90287.1"/>
    <property type="molecule type" value="Genomic_DNA"/>
</dbReference>
<dbReference type="GO" id="GO:0005524">
    <property type="term" value="F:ATP binding"/>
    <property type="evidence" value="ECO:0007669"/>
    <property type="project" value="UniProtKB-KW"/>
</dbReference>
<keyword evidence="5" id="KW-0723">Serine/threonine-protein kinase</keyword>
<accession>Q4T9Z5</accession>
<feature type="domain" description="REM-1" evidence="17">
    <location>
        <begin position="252"/>
        <end position="334"/>
    </location>
</feature>
<dbReference type="GO" id="GO:0005737">
    <property type="term" value="C:cytoplasm"/>
    <property type="evidence" value="ECO:0007669"/>
    <property type="project" value="UniProtKB-SubCell"/>
</dbReference>
<evidence type="ECO:0000256" key="14">
    <source>
        <dbReference type="SAM" id="MobiDB-lite"/>
    </source>
</evidence>
<keyword evidence="12 13" id="KW-0175">Coiled coil</keyword>
<dbReference type="SMART" id="SM00220">
    <property type="entry name" value="S_TKc"/>
    <property type="match status" value="1"/>
</dbReference>
<keyword evidence="6" id="KW-0808">Transferase</keyword>
<dbReference type="GO" id="GO:0007165">
    <property type="term" value="P:signal transduction"/>
    <property type="evidence" value="ECO:0007669"/>
    <property type="project" value="InterPro"/>
</dbReference>
<evidence type="ECO:0000259" key="16">
    <source>
        <dbReference type="PROSITE" id="PS51285"/>
    </source>
</evidence>
<dbReference type="CDD" id="cd11632">
    <property type="entry name" value="HR1_PKN3_2"/>
    <property type="match status" value="1"/>
</dbReference>
<dbReference type="CDD" id="cd11637">
    <property type="entry name" value="HR1_PKN3_3"/>
    <property type="match status" value="1"/>
</dbReference>
<dbReference type="PROSITE" id="PS51860">
    <property type="entry name" value="REM_1"/>
    <property type="match status" value="3"/>
</dbReference>
<feature type="domain" description="Protein kinase" evidence="15">
    <location>
        <begin position="741"/>
        <end position="1043"/>
    </location>
</feature>
<evidence type="ECO:0000256" key="4">
    <source>
        <dbReference type="ARBA" id="ARBA00022490"/>
    </source>
</evidence>
<dbReference type="FunFam" id="1.10.287.160:FF:000002">
    <property type="entry name" value="Putative serine/threonine-protein kinase N2"/>
    <property type="match status" value="1"/>
</dbReference>
<sequence length="1284" mass="140098">VVENPRLVLGDESGALRTQLDCPAWSSASMCSCPVVIQLWCVLQSHDLHDLEEGDILDPEFQQRLEDARSQLRQEIQRELKIKEAAERMRRAVTNRKSAAEVEGQLKASGRKLEKLHWKLQELNARSMPAEKDQASGCPEEAEPRVQSCQWEEITSPLAVRLRTLKKQLTMETKVKQGADNMIQTYTNGSVKDRKMLSIAQQMLQDSRTKIELLRMQIVKVGQASNGGSEGADGTGRQARAGAALAPALTLALPPGQTARPMAALELRVAELLHHMKIESAVLEGAKNVVKQLSGRKFQDRRIFAEAQARMQESSQKVDLLRLSLERCLAALPQDHPSRCALQEGLSAAASPSYGSPQKQCSAAPPTCTSSFFRPASLTGLSCCAAAPSGGRAEPSAHSLDSLRPFGGSLSLPPARAAGCEREGLPGPAGLRSGPQPSSRRQVCEAEEPVGTQRRQDRQGRRTVLGVQCGAEGGQPDNWTDALETAGKRALGPELQHRTGAVQGAGALCVLEGLAGAVWSQVPASGGLSGQPSSRHVCPAGASGRPLHGGLHISAPSSSLPSPPRCWTNTTTFVFQVIFINPVIERPSKLQRQRRIFPKEKGVLLLLPPPGWSPIHHRFWEGLSASRPDEHELGHVGPPGDERPSSLQLPGAPQPPADGPRLCLHAHGSSRVASLQQAAPDGRLQVHLRAGTRTLWEGILLETPEPAQRLWDSNLKPQKRLCFRDACCCPSPAPCGAAAADVHVCLPSSGPAGRVQEVGEAVCHQSPEERRHRESRRSGQVSLLSPDTPELPQCCCCRGSDTHTRLLRVLSLLCEKRIFEVINASRHPFLVNLHGCFQTPEHVCFVMAYSPGGDLMTHIHTSVFTEKRARFYSSCVLLGLEFLHQNHIVYRRVPHTHTHTDLKLDNLLMDADGFVRIADFGLCKEGVCRVTCAGMGHGDRTSTFCGTPEFLAPEVLTESSYSRSVDWWGLGVLLYEMLVGESPFPGDDEEEVFDSIVNEEVRCPRFLSPAAASLIRQLLQKNPEVRLGGGEEDALQVKGHSFFQGTDWDALLAKRVQPPFLPVIGSPRDGRGRGAHTWSLPSWKYTCSHTTVPHTQKKPHRLWAGPRSKGFWSAPQWRRDLKLDNLLMDADGFVRIADFGLCKEGVCRVTCAGMGHGDRTSTFCGTPEFLAPEVLTESSYSRSVDWWGLGSPFPGDDEEEVFDSIVNEEVRCPRFLSPPAASLIRQGTDWDALLAKRVQPPFLPVIGSPRDVSNFDEEFTRLRAGADAAAHAGRAQPAAAAGLR</sequence>
<evidence type="ECO:0000256" key="7">
    <source>
        <dbReference type="ARBA" id="ARBA00022737"/>
    </source>
</evidence>
<dbReference type="FunFam" id="1.10.510.10:FF:000210">
    <property type="entry name" value="Non-specific serine/threonine protein kinase"/>
    <property type="match status" value="1"/>
</dbReference>
<organism evidence="18">
    <name type="scientific">Tetraodon nigroviridis</name>
    <name type="common">Spotted green pufferfish</name>
    <name type="synonym">Chelonodon nigroviridis</name>
    <dbReference type="NCBI Taxonomy" id="99883"/>
    <lineage>
        <taxon>Eukaryota</taxon>
        <taxon>Metazoa</taxon>
        <taxon>Chordata</taxon>
        <taxon>Craniata</taxon>
        <taxon>Vertebrata</taxon>
        <taxon>Euteleostomi</taxon>
        <taxon>Actinopterygii</taxon>
        <taxon>Neopterygii</taxon>
        <taxon>Teleostei</taxon>
        <taxon>Neoteleostei</taxon>
        <taxon>Acanthomorphata</taxon>
        <taxon>Eupercaria</taxon>
        <taxon>Tetraodontiformes</taxon>
        <taxon>Tetradontoidea</taxon>
        <taxon>Tetraodontidae</taxon>
        <taxon>Tetraodon</taxon>
    </lineage>
</organism>
<evidence type="ECO:0000256" key="8">
    <source>
        <dbReference type="ARBA" id="ARBA00022741"/>
    </source>
</evidence>
<keyword evidence="8" id="KW-0547">Nucleotide-binding</keyword>
<dbReference type="PROSITE" id="PS50011">
    <property type="entry name" value="PROTEIN_KINASE_DOM"/>
    <property type="match status" value="1"/>
</dbReference>
<dbReference type="InterPro" id="IPR011009">
    <property type="entry name" value="Kinase-like_dom_sf"/>
</dbReference>
<protein>
    <submittedName>
        <fullName evidence="18">(spotted green pufferfish) hypothetical protein</fullName>
    </submittedName>
</protein>
<proteinExistence type="inferred from homology"/>
<feature type="domain" description="AGC-kinase C-terminal" evidence="16">
    <location>
        <begin position="1226"/>
        <end position="1284"/>
    </location>
</feature>
<evidence type="ECO:0000256" key="13">
    <source>
        <dbReference type="SAM" id="Coils"/>
    </source>
</evidence>
<evidence type="ECO:0000256" key="5">
    <source>
        <dbReference type="ARBA" id="ARBA00022527"/>
    </source>
</evidence>
<feature type="region of interest" description="Disordered" evidence="14">
    <location>
        <begin position="414"/>
        <end position="462"/>
    </location>
</feature>
<dbReference type="SUPFAM" id="SSF46585">
    <property type="entry name" value="HR1 repeat"/>
    <property type="match status" value="3"/>
</dbReference>
<dbReference type="SUPFAM" id="SSF56112">
    <property type="entry name" value="Protein kinase-like (PK-like)"/>
    <property type="match status" value="2"/>
</dbReference>
<feature type="non-terminal residue" evidence="18">
    <location>
        <position position="1284"/>
    </location>
</feature>
<dbReference type="Pfam" id="PF02185">
    <property type="entry name" value="HR1"/>
    <property type="match status" value="3"/>
</dbReference>
<dbReference type="InterPro" id="IPR000961">
    <property type="entry name" value="AGC-kinase_C"/>
</dbReference>
<dbReference type="InterPro" id="IPR011072">
    <property type="entry name" value="HR1_rho-bd"/>
</dbReference>
<keyword evidence="4" id="KW-0963">Cytoplasm</keyword>
<gene>
    <name evidence="18" type="ORF">GSTENG00004515001</name>
</gene>
<feature type="domain" description="REM-1" evidence="17">
    <location>
        <begin position="50"/>
        <end position="129"/>
    </location>
</feature>
<dbReference type="Gene3D" id="1.10.287.160">
    <property type="entry name" value="HR1 repeat"/>
    <property type="match status" value="3"/>
</dbReference>
<dbReference type="FunFam" id="1.10.287.160:FF:000003">
    <property type="entry name" value="Putative serine/threonine-protein kinase N2"/>
    <property type="match status" value="1"/>
</dbReference>
<evidence type="ECO:0000256" key="1">
    <source>
        <dbReference type="ARBA" id="ARBA00004123"/>
    </source>
</evidence>
<feature type="compositionally biased region" description="Basic and acidic residues" evidence="14">
    <location>
        <begin position="629"/>
        <end position="644"/>
    </location>
</feature>
<keyword evidence="10" id="KW-0067">ATP-binding</keyword>
<keyword evidence="9" id="KW-0418">Kinase</keyword>
<dbReference type="PROSITE" id="PS51285">
    <property type="entry name" value="AGC_KINASE_CTER"/>
    <property type="match status" value="1"/>
</dbReference>
<evidence type="ECO:0000259" key="17">
    <source>
        <dbReference type="PROSITE" id="PS51860"/>
    </source>
</evidence>
<evidence type="ECO:0000256" key="10">
    <source>
        <dbReference type="ARBA" id="ARBA00022840"/>
    </source>
</evidence>
<dbReference type="KEGG" id="tng:GSTEN00004515G001"/>
<dbReference type="Gene3D" id="1.10.510.10">
    <property type="entry name" value="Transferase(Phosphotransferase) domain 1"/>
    <property type="match status" value="2"/>
</dbReference>
<evidence type="ECO:0000256" key="11">
    <source>
        <dbReference type="ARBA" id="ARBA00023242"/>
    </source>
</evidence>
<dbReference type="Gene3D" id="3.30.200.20">
    <property type="entry name" value="Phosphorylase Kinase, domain 1"/>
    <property type="match status" value="1"/>
</dbReference>
<dbReference type="SMART" id="SM00742">
    <property type="entry name" value="Hr1"/>
    <property type="match status" value="3"/>
</dbReference>
<feature type="region of interest" description="Disordered" evidence="14">
    <location>
        <begin position="764"/>
        <end position="785"/>
    </location>
</feature>
<dbReference type="PANTHER" id="PTHR24351">
    <property type="entry name" value="RIBOSOMAL PROTEIN S6 KINASE"/>
    <property type="match status" value="1"/>
</dbReference>
<evidence type="ECO:0000313" key="18">
    <source>
        <dbReference type="EMBL" id="CAF90287.1"/>
    </source>
</evidence>
<dbReference type="OrthoDB" id="63267at2759"/>
<dbReference type="InterPro" id="IPR036274">
    <property type="entry name" value="HR1_rpt_sf"/>
</dbReference>
<name>Q4T9Z5_TETNG</name>
<dbReference type="InterPro" id="IPR000719">
    <property type="entry name" value="Prot_kinase_dom"/>
</dbReference>
<dbReference type="CDD" id="cd11622">
    <property type="entry name" value="HR1_PKN_1"/>
    <property type="match status" value="1"/>
</dbReference>
<evidence type="ECO:0000256" key="3">
    <source>
        <dbReference type="ARBA" id="ARBA00005490"/>
    </source>
</evidence>
<keyword evidence="7" id="KW-0677">Repeat</keyword>
<dbReference type="Pfam" id="PF00069">
    <property type="entry name" value="Pkinase"/>
    <property type="match status" value="2"/>
</dbReference>
<dbReference type="SMART" id="SM00133">
    <property type="entry name" value="S_TK_X"/>
    <property type="match status" value="2"/>
</dbReference>
<evidence type="ECO:0000259" key="15">
    <source>
        <dbReference type="PROSITE" id="PS50011"/>
    </source>
</evidence>
<feature type="coiled-coil region" evidence="13">
    <location>
        <begin position="62"/>
        <end position="126"/>
    </location>
</feature>
<evidence type="ECO:0000256" key="2">
    <source>
        <dbReference type="ARBA" id="ARBA00004496"/>
    </source>
</evidence>
<comment type="caution">
    <text evidence="18">The sequence shown here is derived from an EMBL/GenBank/DDBJ whole genome shotgun (WGS) entry which is preliminary data.</text>
</comment>
<reference evidence="18" key="2">
    <citation type="submission" date="2004-02" db="EMBL/GenBank/DDBJ databases">
        <authorList>
            <consortium name="Genoscope"/>
            <consortium name="Whitehead Institute Centre for Genome Research"/>
        </authorList>
    </citation>
    <scope>NUCLEOTIDE SEQUENCE</scope>
</reference>
<comment type="subcellular location">
    <subcellularLocation>
        <location evidence="2">Cytoplasm</location>
    </subcellularLocation>
    <subcellularLocation>
        <location evidence="1">Nucleus</location>
    </subcellularLocation>
</comment>
<feature type="domain" description="REM-1" evidence="17">
    <location>
        <begin position="143"/>
        <end position="227"/>
    </location>
</feature>